<dbReference type="EMBL" id="JANJYJ010000004">
    <property type="protein sequence ID" value="KAK3219361.1"/>
    <property type="molecule type" value="Genomic_DNA"/>
</dbReference>
<dbReference type="AlphaFoldDB" id="A0AAE0AJX6"/>
<sequence length="194" mass="21841">MGFFLVRRGTNLGAAVVDLETGRQSWVCRSISDVLAQQLHPSGNVVLCGLRNGAILTVDVRERQDGVPARFIRIHYSPSNTTGQISNKKKWFEVSQCKETFVPSDTLFMPSSISSLVSLHLYDQYFLASFMDGLIKLYDHRLLKRGPVVQSYEGNVNSHTRRQLGVDKSERFVISGGEDCNLRLWSIKSGEQLF</sequence>
<dbReference type="Pfam" id="PF00400">
    <property type="entry name" value="WD40"/>
    <property type="match status" value="1"/>
</dbReference>
<dbReference type="Gene3D" id="2.130.10.10">
    <property type="entry name" value="YVTN repeat-like/Quinoprotein amine dehydrogenase"/>
    <property type="match status" value="1"/>
</dbReference>
<dbReference type="PROSITE" id="PS50294">
    <property type="entry name" value="WD_REPEATS_REGION"/>
    <property type="match status" value="1"/>
</dbReference>
<feature type="repeat" description="WD" evidence="3">
    <location>
        <begin position="171"/>
        <end position="194"/>
    </location>
</feature>
<keyword evidence="2" id="KW-0677">Repeat</keyword>
<dbReference type="SUPFAM" id="SSF50978">
    <property type="entry name" value="WD40 repeat-like"/>
    <property type="match status" value="1"/>
</dbReference>
<dbReference type="PANTHER" id="PTHR44472">
    <property type="entry name" value="DDB1- AND CUL4-ASSOCIATED FACTOR 4-RELATED"/>
    <property type="match status" value="1"/>
</dbReference>
<dbReference type="InterPro" id="IPR015943">
    <property type="entry name" value="WD40/YVTN_repeat-like_dom_sf"/>
</dbReference>
<comment type="caution">
    <text evidence="4">The sequence shown here is derived from an EMBL/GenBank/DDBJ whole genome shotgun (WGS) entry which is preliminary data.</text>
</comment>
<organism evidence="4 5">
    <name type="scientific">Dipteronia sinensis</name>
    <dbReference type="NCBI Taxonomy" id="43782"/>
    <lineage>
        <taxon>Eukaryota</taxon>
        <taxon>Viridiplantae</taxon>
        <taxon>Streptophyta</taxon>
        <taxon>Embryophyta</taxon>
        <taxon>Tracheophyta</taxon>
        <taxon>Spermatophyta</taxon>
        <taxon>Magnoliopsida</taxon>
        <taxon>eudicotyledons</taxon>
        <taxon>Gunneridae</taxon>
        <taxon>Pentapetalae</taxon>
        <taxon>rosids</taxon>
        <taxon>malvids</taxon>
        <taxon>Sapindales</taxon>
        <taxon>Sapindaceae</taxon>
        <taxon>Hippocastanoideae</taxon>
        <taxon>Acereae</taxon>
        <taxon>Dipteronia</taxon>
    </lineage>
</organism>
<keyword evidence="5" id="KW-1185">Reference proteome</keyword>
<reference evidence="4" key="1">
    <citation type="journal article" date="2023" name="Plant J.">
        <title>Genome sequences and population genomics provide insights into the demographic history, inbreeding, and mutation load of two 'living fossil' tree species of Dipteronia.</title>
        <authorList>
            <person name="Feng Y."/>
            <person name="Comes H.P."/>
            <person name="Chen J."/>
            <person name="Zhu S."/>
            <person name="Lu R."/>
            <person name="Zhang X."/>
            <person name="Li P."/>
            <person name="Qiu J."/>
            <person name="Olsen K.M."/>
            <person name="Qiu Y."/>
        </authorList>
    </citation>
    <scope>NUCLEOTIDE SEQUENCE</scope>
    <source>
        <strain evidence="4">NBL</strain>
    </source>
</reference>
<accession>A0AAE0AJX6</accession>
<keyword evidence="1 3" id="KW-0853">WD repeat</keyword>
<dbReference type="InterPro" id="IPR036322">
    <property type="entry name" value="WD40_repeat_dom_sf"/>
</dbReference>
<dbReference type="PROSITE" id="PS50082">
    <property type="entry name" value="WD_REPEATS_2"/>
    <property type="match status" value="1"/>
</dbReference>
<evidence type="ECO:0000256" key="2">
    <source>
        <dbReference type="ARBA" id="ARBA00022737"/>
    </source>
</evidence>
<gene>
    <name evidence="4" type="ORF">Dsin_013331</name>
</gene>
<dbReference type="Proteomes" id="UP001281410">
    <property type="component" value="Unassembled WGS sequence"/>
</dbReference>
<name>A0AAE0AJX6_9ROSI</name>
<dbReference type="PANTHER" id="PTHR44472:SF1">
    <property type="entry name" value="DDB1 AND CUL4 ASSOCIATED FACTOR 4"/>
    <property type="match status" value="1"/>
</dbReference>
<proteinExistence type="predicted"/>
<evidence type="ECO:0000256" key="3">
    <source>
        <dbReference type="PROSITE-ProRule" id="PRU00221"/>
    </source>
</evidence>
<dbReference type="SMART" id="SM00320">
    <property type="entry name" value="WD40"/>
    <property type="match status" value="2"/>
</dbReference>
<dbReference type="InterPro" id="IPR001680">
    <property type="entry name" value="WD40_rpt"/>
</dbReference>
<evidence type="ECO:0000256" key="1">
    <source>
        <dbReference type="ARBA" id="ARBA00022574"/>
    </source>
</evidence>
<dbReference type="InterPro" id="IPR052254">
    <property type="entry name" value="CUL4-DDB1_E3_ligase_receptor"/>
</dbReference>
<evidence type="ECO:0000313" key="5">
    <source>
        <dbReference type="Proteomes" id="UP001281410"/>
    </source>
</evidence>
<evidence type="ECO:0000313" key="4">
    <source>
        <dbReference type="EMBL" id="KAK3219361.1"/>
    </source>
</evidence>
<protein>
    <submittedName>
        <fullName evidence="4">Uncharacterized protein</fullName>
    </submittedName>
</protein>